<keyword evidence="3" id="KW-1185">Reference proteome</keyword>
<proteinExistence type="predicted"/>
<evidence type="ECO:0000256" key="1">
    <source>
        <dbReference type="SAM" id="MobiDB-lite"/>
    </source>
</evidence>
<dbReference type="HOGENOM" id="CLU_3307890_0_0_3"/>
<dbReference type="EMBL" id="DS989867">
    <property type="protein sequence ID" value="EDX72068.1"/>
    <property type="molecule type" value="Genomic_DNA"/>
</dbReference>
<dbReference type="Proteomes" id="UP000003835">
    <property type="component" value="Unassembled WGS sequence"/>
</dbReference>
<dbReference type="AlphaFoldDB" id="B4W109"/>
<dbReference type="STRING" id="118168.MC7420_7548"/>
<feature type="compositionally biased region" description="Polar residues" evidence="1">
    <location>
        <begin position="19"/>
        <end position="33"/>
    </location>
</feature>
<name>B4W109_9CYAN</name>
<feature type="region of interest" description="Disordered" evidence="1">
    <location>
        <begin position="19"/>
        <end position="39"/>
    </location>
</feature>
<organism evidence="2 3">
    <name type="scientific">Coleofasciculus chthonoplastes PCC 7420</name>
    <dbReference type="NCBI Taxonomy" id="118168"/>
    <lineage>
        <taxon>Bacteria</taxon>
        <taxon>Bacillati</taxon>
        <taxon>Cyanobacteriota</taxon>
        <taxon>Cyanophyceae</taxon>
        <taxon>Coleofasciculales</taxon>
        <taxon>Coleofasciculaceae</taxon>
        <taxon>Coleofasciculus</taxon>
    </lineage>
</organism>
<accession>B4W109</accession>
<evidence type="ECO:0000313" key="2">
    <source>
        <dbReference type="EMBL" id="EDX72068.1"/>
    </source>
</evidence>
<protein>
    <submittedName>
        <fullName evidence="2">Uncharacterized protein</fullName>
    </submittedName>
</protein>
<sequence>MRQETILVKLDLTELKTQTRNGSGKFKTQNSKPGSLERT</sequence>
<reference evidence="2 3" key="1">
    <citation type="submission" date="2008-07" db="EMBL/GenBank/DDBJ databases">
        <authorList>
            <person name="Tandeau de Marsac N."/>
            <person name="Ferriera S."/>
            <person name="Johnson J."/>
            <person name="Kravitz S."/>
            <person name="Beeson K."/>
            <person name="Sutton G."/>
            <person name="Rogers Y.-H."/>
            <person name="Friedman R."/>
            <person name="Frazier M."/>
            <person name="Venter J.C."/>
        </authorList>
    </citation>
    <scope>NUCLEOTIDE SEQUENCE [LARGE SCALE GENOMIC DNA]</scope>
    <source>
        <strain evidence="2 3">PCC 7420</strain>
    </source>
</reference>
<evidence type="ECO:0000313" key="3">
    <source>
        <dbReference type="Proteomes" id="UP000003835"/>
    </source>
</evidence>
<gene>
    <name evidence="2" type="ORF">MC7420_7548</name>
</gene>